<feature type="compositionally biased region" description="Basic and acidic residues" evidence="6">
    <location>
        <begin position="1221"/>
        <end position="1230"/>
    </location>
</feature>
<feature type="region of interest" description="Disordered" evidence="6">
    <location>
        <begin position="559"/>
        <end position="583"/>
    </location>
</feature>
<feature type="compositionally biased region" description="Acidic residues" evidence="6">
    <location>
        <begin position="2382"/>
        <end position="2394"/>
    </location>
</feature>
<dbReference type="PANTHER" id="PTHR15180:SF1">
    <property type="entry name" value="GENERAL TRANSCRIPTION FACTOR 3C POLYPEPTIDE 1"/>
    <property type="match status" value="1"/>
</dbReference>
<evidence type="ECO:0000313" key="10">
    <source>
        <dbReference type="Proteomes" id="UP000758155"/>
    </source>
</evidence>
<evidence type="ECO:0000259" key="8">
    <source>
        <dbReference type="Pfam" id="PF20222"/>
    </source>
</evidence>
<keyword evidence="3" id="KW-0238">DNA-binding</keyword>
<organism evidence="9 10">
    <name type="scientific">Didymella heteroderae</name>
    <dbReference type="NCBI Taxonomy" id="1769908"/>
    <lineage>
        <taxon>Eukaryota</taxon>
        <taxon>Fungi</taxon>
        <taxon>Dikarya</taxon>
        <taxon>Ascomycota</taxon>
        <taxon>Pezizomycotina</taxon>
        <taxon>Dothideomycetes</taxon>
        <taxon>Pleosporomycetidae</taxon>
        <taxon>Pleosporales</taxon>
        <taxon>Pleosporineae</taxon>
        <taxon>Didymellaceae</taxon>
        <taxon>Didymella</taxon>
    </lineage>
</organism>
<feature type="region of interest" description="Disordered" evidence="6">
    <location>
        <begin position="1086"/>
        <end position="1179"/>
    </location>
</feature>
<evidence type="ECO:0000259" key="7">
    <source>
        <dbReference type="Pfam" id="PF04182"/>
    </source>
</evidence>
<dbReference type="InterPro" id="IPR044210">
    <property type="entry name" value="Tfc3-like"/>
</dbReference>
<evidence type="ECO:0000256" key="6">
    <source>
        <dbReference type="SAM" id="MobiDB-lite"/>
    </source>
</evidence>
<dbReference type="GO" id="GO:0006384">
    <property type="term" value="P:transcription initiation at RNA polymerase III promoter"/>
    <property type="evidence" value="ECO:0007669"/>
    <property type="project" value="InterPro"/>
</dbReference>
<feature type="region of interest" description="Disordered" evidence="6">
    <location>
        <begin position="883"/>
        <end position="1020"/>
    </location>
</feature>
<dbReference type="InterPro" id="IPR046488">
    <property type="entry name" value="Sfc3/Tfc3_C"/>
</dbReference>
<protein>
    <submittedName>
        <fullName evidence="9">Uncharacterized protein</fullName>
    </submittedName>
</protein>
<keyword evidence="2" id="KW-0597">Phosphoprotein</keyword>
<dbReference type="EMBL" id="SWKV01000094">
    <property type="protein sequence ID" value="KAF3032717.1"/>
    <property type="molecule type" value="Genomic_DNA"/>
</dbReference>
<keyword evidence="5" id="KW-0539">Nucleus</keyword>
<gene>
    <name evidence="9" type="ORF">E8E12_002635</name>
</gene>
<dbReference type="GO" id="GO:0003677">
    <property type="term" value="F:DNA binding"/>
    <property type="evidence" value="ECO:0007669"/>
    <property type="project" value="UniProtKB-KW"/>
</dbReference>
<feature type="region of interest" description="Disordered" evidence="6">
    <location>
        <begin position="181"/>
        <end position="202"/>
    </location>
</feature>
<evidence type="ECO:0000256" key="3">
    <source>
        <dbReference type="ARBA" id="ARBA00023125"/>
    </source>
</evidence>
<feature type="region of interest" description="Disordered" evidence="6">
    <location>
        <begin position="1208"/>
        <end position="1254"/>
    </location>
</feature>
<reference evidence="9" key="1">
    <citation type="submission" date="2019-04" db="EMBL/GenBank/DDBJ databases">
        <title>Sequencing of skin fungus with MAO and IRED activity.</title>
        <authorList>
            <person name="Marsaioli A.J."/>
            <person name="Bonatto J.M.C."/>
            <person name="Reis Junior O."/>
        </authorList>
    </citation>
    <scope>NUCLEOTIDE SEQUENCE</scope>
    <source>
        <strain evidence="9">28M1</strain>
    </source>
</reference>
<dbReference type="Pfam" id="PF04182">
    <property type="entry name" value="B-block_TFIIIC"/>
    <property type="match status" value="1"/>
</dbReference>
<dbReference type="GO" id="GO:0042791">
    <property type="term" value="P:5S class rRNA transcription by RNA polymerase III"/>
    <property type="evidence" value="ECO:0007669"/>
    <property type="project" value="TreeGrafter"/>
</dbReference>
<accession>A0A9P4WHT2</accession>
<feature type="domain" description="B-block binding subunit of TFIIIC" evidence="7">
    <location>
        <begin position="229"/>
        <end position="297"/>
    </location>
</feature>
<dbReference type="OrthoDB" id="5403573at2759"/>
<dbReference type="GO" id="GO:0005634">
    <property type="term" value="C:nucleus"/>
    <property type="evidence" value="ECO:0007669"/>
    <property type="project" value="UniProtKB-SubCell"/>
</dbReference>
<dbReference type="InterPro" id="IPR007309">
    <property type="entry name" value="TFIIIC_Bblock-bd"/>
</dbReference>
<dbReference type="PANTHER" id="PTHR15180">
    <property type="entry name" value="GENERAL TRANSCRIPTION FACTOR 3C POLYPEPTIDE 1"/>
    <property type="match status" value="1"/>
</dbReference>
<feature type="domain" description="Transcription factor tau subunit sfc3/Tfc3 C-terminal" evidence="8">
    <location>
        <begin position="1770"/>
        <end position="2199"/>
    </location>
</feature>
<feature type="region of interest" description="Disordered" evidence="6">
    <location>
        <begin position="1608"/>
        <end position="1742"/>
    </location>
</feature>
<name>A0A9P4WHT2_9PLEO</name>
<dbReference type="Pfam" id="PF20222">
    <property type="entry name" value="DUF6581"/>
    <property type="match status" value="1"/>
</dbReference>
<feature type="region of interest" description="Disordered" evidence="6">
    <location>
        <begin position="2283"/>
        <end position="2320"/>
    </location>
</feature>
<comment type="caution">
    <text evidence="9">The sequence shown here is derived from an EMBL/GenBank/DDBJ whole genome shotgun (WGS) entry which is preliminary data.</text>
</comment>
<keyword evidence="4" id="KW-0804">Transcription</keyword>
<comment type="subcellular location">
    <subcellularLocation>
        <location evidence="1">Nucleus</location>
    </subcellularLocation>
</comment>
<feature type="compositionally biased region" description="Basic residues" evidence="6">
    <location>
        <begin position="1685"/>
        <end position="1706"/>
    </location>
</feature>
<dbReference type="Proteomes" id="UP000758155">
    <property type="component" value="Unassembled WGS sequence"/>
</dbReference>
<evidence type="ECO:0000256" key="1">
    <source>
        <dbReference type="ARBA" id="ARBA00004123"/>
    </source>
</evidence>
<dbReference type="GO" id="GO:0000127">
    <property type="term" value="C:transcription factor TFIIIC complex"/>
    <property type="evidence" value="ECO:0007669"/>
    <property type="project" value="InterPro"/>
</dbReference>
<evidence type="ECO:0000256" key="5">
    <source>
        <dbReference type="ARBA" id="ARBA00023242"/>
    </source>
</evidence>
<feature type="region of interest" description="Disordered" evidence="6">
    <location>
        <begin position="2332"/>
        <end position="2394"/>
    </location>
</feature>
<evidence type="ECO:0000256" key="4">
    <source>
        <dbReference type="ARBA" id="ARBA00023163"/>
    </source>
</evidence>
<feature type="compositionally biased region" description="Basic and acidic residues" evidence="6">
    <location>
        <begin position="883"/>
        <end position="893"/>
    </location>
</feature>
<proteinExistence type="predicted"/>
<evidence type="ECO:0000256" key="2">
    <source>
        <dbReference type="ARBA" id="ARBA00022553"/>
    </source>
</evidence>
<feature type="region of interest" description="Disordered" evidence="6">
    <location>
        <begin position="657"/>
        <end position="683"/>
    </location>
</feature>
<feature type="compositionally biased region" description="Acidic residues" evidence="6">
    <location>
        <begin position="1231"/>
        <end position="1244"/>
    </location>
</feature>
<evidence type="ECO:0000313" key="9">
    <source>
        <dbReference type="EMBL" id="KAF3032717.1"/>
    </source>
</evidence>
<sequence length="2394" mass="267196">MAKGVDELVNHVLSEIALTGVQGAGSADFKRFIQSFYEEQQNEVGSSSRLGPEQLGSTLHERIWDWVTSHADIRITHNGVTRQYNLAEFEAAEKSEPAPSDAASAAPPALSATAVNETRGPAKSLLALRNSIRHRLAKEGVTSPSNKANLPEALNLLSCQNPAVDVQSTVKPSQQLVRAPRVLPSPSNDGGTVFDDPPANTTAPRLFASQNRIWQALTGHGIDLKKVPTMEFVLLSLIASHGAAGVTQPDLTAMSGQDKRSVPHRTDELCRKGYIDKKPVQSGKLRTSLCVHKKFVSDDHFLTSGKVEDVFQYKKFVLSGFVHLLYNKLKDAGVVPTRDIRKRLNVPMTTWNKRAVQGALIRLDQTGMVKRFRARRKDAEDNWLTCIEVLREPRPEDHENLKFRRQVPLDEEVDEQSDEDVDGDTLMRDLEVDMLNSDSQEVEGAKDDAGRIPPQWVPERLLSNTLHEVVAMGGAEGWDAGVIRDRIVGKFWRRPMESYLTRLTDDWEATQPLHLRHLAIIRDTRNTQEKKFVHYVYRTHGNFQKAVDAGEVIWAGVSKPAPKQSSAAKGGRPKKDTSGPQVDAWGFRAISSKDFVDKDGSASLSVCRKAIVHPRKHGPRWDNFLADDIGYEKAETPKLEKTQWKNKPKASAKILSFIQSPRPESPATPSQRSLINDAHTDGDNGTPVAAAKVLGLPKLKHETGLLTIDQRIALGLKPKGRLSKFVEDQIREYRKQTGEPNSIPESIVLERPSGANTTPLLPKSGPLMTKEERIAAGLPARGRLGQKIEDQIRQQRGLPTTVKVKKPRKSRPANEPALLSKEQRIKLGIIPHGRLPQSLMEGLREERDFEIPFEQSKVIPAYLDAVKEKLPKAQLTRAIDEVRVQTMREKDPSYDPTRGLGDSDDDSPVLNTPDEPVVAASRTSTPAEKRKAGNETDASQPSKRLRIEREESTEGTDAAIPTPPSTASGAMTEPTREQQEQDESVMATTEEELAAATNSLPQQDHQKTPTPPRESSPPLIDLAAVDEKIRAIKDRYSNRSSPGVYFDPFAKRKIGQGRPRNAYTATFRLSGLKQLDWFKEAVTVVHEQQRLSPRREVPSSEEDIETEVQRADDGECDETIAPSTSASSDPNKALSASVTNDAPAPQSDIMGIEQEEDQQPHGEAEIRQNTPGGTEHMSLARQSPGIAQTVQQYTRPVAGWNAINKPLHTESPYHSPYATADRVEPDHVDEPPAEDNTAEQETQEDANSPQIQGVCGPIKEEDMMSRSARKLAAYMGTKTGGGSQKMFRHKIIMQIIDLCDGVYPMHGEIGRPFTTLWKQQYPNVAPPNSSTVLSNLRDMIADPRNGLKKFSFLIRLRQSAGLKKKDMVVYQHLTPTSPQVTKLAYKMANYSSTKAHQYYPEEILHLVSDESFYVPMPVAPKDETVSLERLNPSLKNKIKEANLERRRRYYHKQKNEELARDAQNLAVETPLKQAAKVDGQPRVKRARLASLNDKNKRYRRAPLMAASSTPLDPELEESIAEDIGAAEDEIQQGRSLTWKEPWVGPAVGQPAPSATTIPTSSTTEYHGSSITAPIVRFYPTTGTFSTEFGLVCSIDLLSIPLLTRRIDISSGPSKGTKRVRIVEPASQQPNKKVRLGTGKPLSVTETNLVTSSSDEGDDYYSSDTSSTSSDSEDDVPLMQLSKAQAKARAKAKAKAKAKKKVKAKRGSKNEPTPTLLERLTGLTGDPNEPVYLPPKQRSQTQKKYLGWTERKNARSNKQQRERRYVESQDPVDKFKKLVSTLIIASCMAGEGGSVDWSIVEKVHDFKGFDLAKTKALWYWMQTNMALQIGDLTTDFETRFLEAYESNRIAAIEDPAAYDWANLVRWAMHTCVYPEISLPVYREALQQFIVDLSSFETLDRPKWYRERIADRVRTQLQLQYPFTAPLHAAHTKRAPVDETELKARSWIRANTATPQDRYDSETAHEKLRKLGDPVLAKVVGEYVDRQMLRMRKLKRLLPGRNYTFTARLAKKYGRTFELSDFMAAVKIKKDMDAAFMDADSEKRIYSVSRAAPDGAIMAIMSLLSDRKVKFAPQIPAVNNEFGAPLPRLSVWGFMEGDYVHRGIDRQRLFWDIHVVPTESYDYGNPLQPTTTNPEERTNSFVMWSPLPEPPLPGKHDSNALLPIWSSIDGQKVTWPWWYRILNLVLQPLIFQPGATVEDIHANCDEYTTEIFEIQLVLEWLESIDAVKRTIGGGHVTLPGVWAAFGDVLHDLEGDWLNAHVKRKHKKHEKQQWRDKYHLRYSALQGRHARSSPSGEEDSDAQSEDERERSTSASMNIVRRPNEQYAIVREQIASAAPEPSATGRDADTSEQGIEPAPEGNANVVQNSGVAAVAGSNIDMQDANDAGEVDAEGEMEV</sequence>
<feature type="compositionally biased region" description="Polar residues" evidence="6">
    <location>
        <begin position="1121"/>
        <end position="1140"/>
    </location>
</feature>
<feature type="compositionally biased region" description="Basic and acidic residues" evidence="6">
    <location>
        <begin position="1087"/>
        <end position="1098"/>
    </location>
</feature>
<keyword evidence="10" id="KW-1185">Reference proteome</keyword>